<accession>A0A935K9L3</accession>
<comment type="caution">
    <text evidence="1">The sequence shown here is derived from an EMBL/GenBank/DDBJ whole genome shotgun (WGS) entry which is preliminary data.</text>
</comment>
<reference evidence="1 2" key="1">
    <citation type="submission" date="2020-10" db="EMBL/GenBank/DDBJ databases">
        <title>Connecting structure to function with the recovery of over 1000 high-quality activated sludge metagenome-assembled genomes encoding full-length rRNA genes using long-read sequencing.</title>
        <authorList>
            <person name="Singleton C.M."/>
            <person name="Petriglieri F."/>
            <person name="Kristensen J.M."/>
            <person name="Kirkegaard R.H."/>
            <person name="Michaelsen T.Y."/>
            <person name="Andersen M.H."/>
            <person name="Karst S.M."/>
            <person name="Dueholm M.S."/>
            <person name="Nielsen P.H."/>
            <person name="Albertsen M."/>
        </authorList>
    </citation>
    <scope>NUCLEOTIDE SEQUENCE [LARGE SCALE GENOMIC DNA]</scope>
    <source>
        <strain evidence="1">EsbW_18-Q3-R4-48_BATAC.463</strain>
    </source>
</reference>
<name>A0A935K9L3_9RHOO</name>
<evidence type="ECO:0000313" key="2">
    <source>
        <dbReference type="Proteomes" id="UP000739411"/>
    </source>
</evidence>
<proteinExistence type="predicted"/>
<sequence>MNSNTKDIQQERSLWFDSAFDAVKNYRGFPSLLSSHALLIEIDIRLAFCAGAWISTIVLACAAVEAKFRQIDSDDFKTKSETLFGRTLTFGGFVKYVTS</sequence>
<dbReference type="Proteomes" id="UP000739411">
    <property type="component" value="Unassembled WGS sequence"/>
</dbReference>
<gene>
    <name evidence="1" type="ORF">IPJ38_09300</name>
</gene>
<dbReference type="AlphaFoldDB" id="A0A935K9L3"/>
<dbReference type="EMBL" id="JADJMS010000018">
    <property type="protein sequence ID" value="MBK7415260.1"/>
    <property type="molecule type" value="Genomic_DNA"/>
</dbReference>
<evidence type="ECO:0000313" key="1">
    <source>
        <dbReference type="EMBL" id="MBK7415260.1"/>
    </source>
</evidence>
<organism evidence="1 2">
    <name type="scientific">Candidatus Dechloromonas phosphorivorans</name>
    <dbReference type="NCBI Taxonomy" id="2899244"/>
    <lineage>
        <taxon>Bacteria</taxon>
        <taxon>Pseudomonadati</taxon>
        <taxon>Pseudomonadota</taxon>
        <taxon>Betaproteobacteria</taxon>
        <taxon>Rhodocyclales</taxon>
        <taxon>Azonexaceae</taxon>
        <taxon>Dechloromonas</taxon>
    </lineage>
</organism>
<protein>
    <submittedName>
        <fullName evidence="1">Uncharacterized protein</fullName>
    </submittedName>
</protein>